<organism evidence="1 2">
    <name type="scientific">Bacillus salipaludis</name>
    <dbReference type="NCBI Taxonomy" id="2547811"/>
    <lineage>
        <taxon>Bacteria</taxon>
        <taxon>Bacillati</taxon>
        <taxon>Bacillota</taxon>
        <taxon>Bacilli</taxon>
        <taxon>Bacillales</taxon>
        <taxon>Bacillaceae</taxon>
        <taxon>Bacillus</taxon>
    </lineage>
</organism>
<dbReference type="Proteomes" id="UP001623041">
    <property type="component" value="Unassembled WGS sequence"/>
</dbReference>
<evidence type="ECO:0000313" key="2">
    <source>
        <dbReference type="Proteomes" id="UP001623041"/>
    </source>
</evidence>
<keyword evidence="2" id="KW-1185">Reference proteome</keyword>
<comment type="caution">
    <text evidence="1">The sequence shown here is derived from an EMBL/GenBank/DDBJ whole genome shotgun (WGS) entry which is preliminary data.</text>
</comment>
<dbReference type="RefSeq" id="WP_406582744.1">
    <property type="nucleotide sequence ID" value="NZ_JBJHQH010000021.1"/>
</dbReference>
<accession>A0ABW8RNW3</accession>
<reference evidence="1 2" key="1">
    <citation type="submission" date="2024-11" db="EMBL/GenBank/DDBJ databases">
        <authorList>
            <person name="Lucas J.A."/>
        </authorList>
    </citation>
    <scope>NUCLEOTIDE SEQUENCE [LARGE SCALE GENOMIC DNA]</scope>
    <source>
        <strain evidence="1 2">Z 5.4</strain>
    </source>
</reference>
<dbReference type="EMBL" id="JBJHQH010000021">
    <property type="protein sequence ID" value="MFK9094272.1"/>
    <property type="molecule type" value="Genomic_DNA"/>
</dbReference>
<proteinExistence type="predicted"/>
<evidence type="ECO:0000313" key="1">
    <source>
        <dbReference type="EMBL" id="MFK9094272.1"/>
    </source>
</evidence>
<protein>
    <submittedName>
        <fullName evidence="1">Uncharacterized protein</fullName>
    </submittedName>
</protein>
<sequence>MKKREVIVKVGVKTIRIIMEIRRELEDFYPIKDEEFWNEISEMILDYSKDIMEICFQENEDKLK</sequence>
<name>A0ABW8RNW3_9BACI</name>
<gene>
    <name evidence="1" type="ORF">ACJEBI_22700</name>
</gene>